<dbReference type="AlphaFoldDB" id="A0AAN1XSY5"/>
<evidence type="ECO:0000313" key="2">
    <source>
        <dbReference type="Proteomes" id="UP001317532"/>
    </source>
</evidence>
<accession>A0AAN1XSY5</accession>
<sequence length="163" mass="17414">MARYYLIATIIVVAFGCIVFARRVATLRDFEVRAGAGAPPSPAGAQRDGVPPPAQTFAGDGPWVLSALPSCFAQQSSLTGTALQLAFDVPPARERVAPGTRLHSGNCTLVVGAHDVTIERDGDRLRVPPDAALYDTPKGLTLFHTHAGRAELRVYNRLPVTLR</sequence>
<reference evidence="1 2" key="1">
    <citation type="journal article" date="2022" name="ISME Commun">
        <title>Vulcanimicrobium alpinus gen. nov. sp. nov., the first cultivated representative of the candidate phylum 'Eremiobacterota', is a metabolically versatile aerobic anoxygenic phototroph.</title>
        <authorList>
            <person name="Yabe S."/>
            <person name="Muto K."/>
            <person name="Abe K."/>
            <person name="Yokota A."/>
            <person name="Staudigel H."/>
            <person name="Tebo B.M."/>
        </authorList>
    </citation>
    <scope>NUCLEOTIDE SEQUENCE [LARGE SCALE GENOMIC DNA]</scope>
    <source>
        <strain evidence="1 2">WC8-2</strain>
    </source>
</reference>
<name>A0AAN1XSY5_UNVUL</name>
<dbReference type="Proteomes" id="UP001317532">
    <property type="component" value="Chromosome"/>
</dbReference>
<gene>
    <name evidence="1" type="ORF">WPS_03950</name>
</gene>
<dbReference type="KEGG" id="vab:WPS_03950"/>
<protein>
    <submittedName>
        <fullName evidence="1">Uncharacterized protein</fullName>
    </submittedName>
</protein>
<dbReference type="EMBL" id="AP025523">
    <property type="protein sequence ID" value="BDE05119.1"/>
    <property type="molecule type" value="Genomic_DNA"/>
</dbReference>
<proteinExistence type="predicted"/>
<dbReference type="PROSITE" id="PS51257">
    <property type="entry name" value="PROKAR_LIPOPROTEIN"/>
    <property type="match status" value="1"/>
</dbReference>
<keyword evidence="2" id="KW-1185">Reference proteome</keyword>
<dbReference type="RefSeq" id="WP_317996183.1">
    <property type="nucleotide sequence ID" value="NZ_AP025523.1"/>
</dbReference>
<evidence type="ECO:0000313" key="1">
    <source>
        <dbReference type="EMBL" id="BDE05119.1"/>
    </source>
</evidence>
<organism evidence="1 2">
    <name type="scientific">Vulcanimicrobium alpinum</name>
    <dbReference type="NCBI Taxonomy" id="3016050"/>
    <lineage>
        <taxon>Bacteria</taxon>
        <taxon>Bacillati</taxon>
        <taxon>Vulcanimicrobiota</taxon>
        <taxon>Vulcanimicrobiia</taxon>
        <taxon>Vulcanimicrobiales</taxon>
        <taxon>Vulcanimicrobiaceae</taxon>
        <taxon>Vulcanimicrobium</taxon>
    </lineage>
</organism>